<dbReference type="SUPFAM" id="SSF51735">
    <property type="entry name" value="NAD(P)-binding Rossmann-fold domains"/>
    <property type="match status" value="1"/>
</dbReference>
<evidence type="ECO:0000256" key="11">
    <source>
        <dbReference type="ARBA" id="ARBA00033228"/>
    </source>
</evidence>
<proteinExistence type="inferred from homology"/>
<dbReference type="PANTHER" id="PTHR11133:SF23">
    <property type="entry name" value="SACCHAROPINE DEHYDROGENASE [NAD(+), L-LYSINE-FORMING]"/>
    <property type="match status" value="1"/>
</dbReference>
<dbReference type="InterPro" id="IPR051168">
    <property type="entry name" value="AASS"/>
</dbReference>
<comment type="similarity">
    <text evidence="2 13">Belongs to the AlaDH/PNT family.</text>
</comment>
<evidence type="ECO:0000313" key="17">
    <source>
        <dbReference type="Proteomes" id="UP001590950"/>
    </source>
</evidence>
<evidence type="ECO:0000256" key="2">
    <source>
        <dbReference type="ARBA" id="ARBA00005689"/>
    </source>
</evidence>
<feature type="domain" description="Alanine dehydrogenase/pyridine nucleotide transhydrogenase N-terminal" evidence="15">
    <location>
        <begin position="7"/>
        <end position="141"/>
    </location>
</feature>
<evidence type="ECO:0000256" key="10">
    <source>
        <dbReference type="ARBA" id="ARBA00023157"/>
    </source>
</evidence>
<dbReference type="Gene3D" id="3.40.50.720">
    <property type="entry name" value="NAD(P)-binding Rossmann-like Domain"/>
    <property type="match status" value="1"/>
</dbReference>
<dbReference type="InterPro" id="IPR027281">
    <property type="entry name" value="Lys1"/>
</dbReference>
<comment type="subunit">
    <text evidence="3">Monomer.</text>
</comment>
<gene>
    <name evidence="16" type="ORF">N7G274_008183</name>
</gene>
<dbReference type="Proteomes" id="UP001590950">
    <property type="component" value="Unassembled WGS sequence"/>
</dbReference>
<dbReference type="CDD" id="cd12188">
    <property type="entry name" value="SDH"/>
    <property type="match status" value="1"/>
</dbReference>
<feature type="domain" description="Alanine dehydrogenase/pyridine nucleotide transhydrogenase NAD(H)-binding" evidence="14">
    <location>
        <begin position="179"/>
        <end position="317"/>
    </location>
</feature>
<keyword evidence="6 13" id="KW-0028">Amino-acid biosynthesis</keyword>
<dbReference type="InterPro" id="IPR036291">
    <property type="entry name" value="NAD(P)-bd_dom_sf"/>
</dbReference>
<keyword evidence="9 13" id="KW-0457">Lysine biosynthesis</keyword>
<dbReference type="InterPro" id="IPR007886">
    <property type="entry name" value="AlaDH/PNT_N"/>
</dbReference>
<accession>A0ABR3ZZM9</accession>
<evidence type="ECO:0000256" key="13">
    <source>
        <dbReference type="PIRNR" id="PIRNR018250"/>
    </source>
</evidence>
<dbReference type="PANTHER" id="PTHR11133">
    <property type="entry name" value="SACCHAROPINE DEHYDROGENASE"/>
    <property type="match status" value="1"/>
</dbReference>
<evidence type="ECO:0000256" key="1">
    <source>
        <dbReference type="ARBA" id="ARBA00004884"/>
    </source>
</evidence>
<keyword evidence="7 13" id="KW-0560">Oxidoreductase</keyword>
<evidence type="ECO:0000256" key="5">
    <source>
        <dbReference type="ARBA" id="ARBA00021221"/>
    </source>
</evidence>
<evidence type="ECO:0000256" key="9">
    <source>
        <dbReference type="ARBA" id="ARBA00023154"/>
    </source>
</evidence>
<name>A0ABR3ZZM9_9LECA</name>
<evidence type="ECO:0000313" key="16">
    <source>
        <dbReference type="EMBL" id="KAL2039134.1"/>
    </source>
</evidence>
<evidence type="ECO:0000256" key="3">
    <source>
        <dbReference type="ARBA" id="ARBA00011245"/>
    </source>
</evidence>
<keyword evidence="10" id="KW-1015">Disulfide bond</keyword>
<evidence type="ECO:0000256" key="6">
    <source>
        <dbReference type="ARBA" id="ARBA00022605"/>
    </source>
</evidence>
<evidence type="ECO:0000256" key="7">
    <source>
        <dbReference type="ARBA" id="ARBA00023002"/>
    </source>
</evidence>
<comment type="caution">
    <text evidence="16">The sequence shown here is derived from an EMBL/GenBank/DDBJ whole genome shotgun (WGS) entry which is preliminary data.</text>
</comment>
<evidence type="ECO:0000256" key="4">
    <source>
        <dbReference type="ARBA" id="ARBA00012847"/>
    </source>
</evidence>
<dbReference type="PIRSF" id="PIRSF018250">
    <property type="entry name" value="Saccharopine_DH_Lys"/>
    <property type="match status" value="1"/>
</dbReference>
<reference evidence="16 17" key="1">
    <citation type="submission" date="2024-09" db="EMBL/GenBank/DDBJ databases">
        <title>Rethinking Asexuality: The Enigmatic Case of Functional Sexual Genes in Lepraria (Stereocaulaceae).</title>
        <authorList>
            <person name="Doellman M."/>
            <person name="Sun Y."/>
            <person name="Barcenas-Pena A."/>
            <person name="Lumbsch H.T."/>
            <person name="Grewe F."/>
        </authorList>
    </citation>
    <scope>NUCLEOTIDE SEQUENCE [LARGE SCALE GENOMIC DNA]</scope>
    <source>
        <strain evidence="16 17">Mercado 3170</strain>
    </source>
</reference>
<sequence>MAPITLHLRSETKPLEHRAALTPSTVQQLVKKGFKINVERSPIRIFDDEEYEKAGASLVPEGSWPDVPQDHIIVGLKELPEENFPLKHTHVQFAHCYKGQGGWEEVLSRFAAGGGTLYDMEFLEDENKRRIAAFGYHAGYAGAALAILDWAWQLKTGGEQPMPGRHHFQNQDELIKVVETELQKGLEKTGNEPPQVLVIGALGRCGKGALDLCRRVKIPESKLLKWDLPETKKGGPFAEIRESDIFVNCIYLDQEIPKFVTEDFLREGERRLSVVCDVSCDTTNKNNPIPFCNKPTYFNKPTISLPGFSNPPLSYITIDHLPSLLPREASEAFSAALLPSLLELPNRSTYPVWQKAENLFQEKVRTLPKELQQRVKGP</sequence>
<evidence type="ECO:0000256" key="12">
    <source>
        <dbReference type="ARBA" id="ARBA00047860"/>
    </source>
</evidence>
<dbReference type="EC" id="1.5.1.7" evidence="4 13"/>
<dbReference type="SMART" id="SM01002">
    <property type="entry name" value="AlaDh_PNT_C"/>
    <property type="match status" value="1"/>
</dbReference>
<comment type="catalytic activity">
    <reaction evidence="12 13">
        <text>L-saccharopine + NAD(+) + H2O = L-lysine + 2-oxoglutarate + NADH + H(+)</text>
        <dbReference type="Rhea" id="RHEA:12440"/>
        <dbReference type="ChEBI" id="CHEBI:15377"/>
        <dbReference type="ChEBI" id="CHEBI:15378"/>
        <dbReference type="ChEBI" id="CHEBI:16810"/>
        <dbReference type="ChEBI" id="CHEBI:32551"/>
        <dbReference type="ChEBI" id="CHEBI:57540"/>
        <dbReference type="ChEBI" id="CHEBI:57945"/>
        <dbReference type="ChEBI" id="CHEBI:57951"/>
        <dbReference type="EC" id="1.5.1.7"/>
    </reaction>
</comment>
<evidence type="ECO:0000256" key="8">
    <source>
        <dbReference type="ARBA" id="ARBA00023027"/>
    </source>
</evidence>
<dbReference type="InterPro" id="IPR007698">
    <property type="entry name" value="AlaDH/PNT_NAD(H)-bd"/>
</dbReference>
<keyword evidence="17" id="KW-1185">Reference proteome</keyword>
<comment type="pathway">
    <text evidence="1 13">Amino-acid biosynthesis; L-lysine biosynthesis via AAA pathway; L-lysine from L-alpha-aminoadipate (fungal route): step 3/3.</text>
</comment>
<organism evidence="16 17">
    <name type="scientific">Stereocaulon virgatum</name>
    <dbReference type="NCBI Taxonomy" id="373712"/>
    <lineage>
        <taxon>Eukaryota</taxon>
        <taxon>Fungi</taxon>
        <taxon>Dikarya</taxon>
        <taxon>Ascomycota</taxon>
        <taxon>Pezizomycotina</taxon>
        <taxon>Lecanoromycetes</taxon>
        <taxon>OSLEUM clade</taxon>
        <taxon>Lecanoromycetidae</taxon>
        <taxon>Lecanorales</taxon>
        <taxon>Lecanorineae</taxon>
        <taxon>Stereocaulaceae</taxon>
        <taxon>Stereocaulon</taxon>
    </lineage>
</organism>
<evidence type="ECO:0000259" key="15">
    <source>
        <dbReference type="SMART" id="SM01003"/>
    </source>
</evidence>
<dbReference type="SMART" id="SM01003">
    <property type="entry name" value="AlaDh_PNT_N"/>
    <property type="match status" value="1"/>
</dbReference>
<dbReference type="SUPFAM" id="SSF52283">
    <property type="entry name" value="Formate/glycerate dehydrogenase catalytic domain-like"/>
    <property type="match status" value="1"/>
</dbReference>
<dbReference type="Pfam" id="PF05222">
    <property type="entry name" value="AlaDh_PNT_N"/>
    <property type="match status" value="1"/>
</dbReference>
<keyword evidence="8 13" id="KW-0520">NAD</keyword>
<dbReference type="EMBL" id="JBEFKJ010000027">
    <property type="protein sequence ID" value="KAL2039134.1"/>
    <property type="molecule type" value="Genomic_DNA"/>
</dbReference>
<evidence type="ECO:0000259" key="14">
    <source>
        <dbReference type="SMART" id="SM01002"/>
    </source>
</evidence>
<protein>
    <recommendedName>
        <fullName evidence="5 13">Saccharopine dehydrogenase [NAD(+), L-lysine-forming]</fullName>
        <shortName evidence="13">SDH</shortName>
        <ecNumber evidence="4 13">1.5.1.7</ecNumber>
    </recommendedName>
    <alternativeName>
        <fullName evidence="11 13">Lysine--2-oxoglutarate reductase</fullName>
    </alternativeName>
</protein>